<name>A0A0P7YMJ3_9CYAN</name>
<evidence type="ECO:0000313" key="2">
    <source>
        <dbReference type="EMBL" id="KPQ31540.1"/>
    </source>
</evidence>
<dbReference type="Proteomes" id="UP000050465">
    <property type="component" value="Unassembled WGS sequence"/>
</dbReference>
<keyword evidence="1" id="KW-1133">Transmembrane helix</keyword>
<protein>
    <submittedName>
        <fullName evidence="2">Uncharacterized protein</fullName>
    </submittedName>
</protein>
<proteinExistence type="predicted"/>
<gene>
    <name evidence="2" type="ORF">HLUCCA11_23555</name>
</gene>
<evidence type="ECO:0000313" key="3">
    <source>
        <dbReference type="Proteomes" id="UP000050465"/>
    </source>
</evidence>
<dbReference type="STRING" id="1666911.HLUCCA11_23555"/>
<organism evidence="2 3">
    <name type="scientific">Phormidesmis priestleyi Ana</name>
    <dbReference type="NCBI Taxonomy" id="1666911"/>
    <lineage>
        <taxon>Bacteria</taxon>
        <taxon>Bacillati</taxon>
        <taxon>Cyanobacteriota</taxon>
        <taxon>Cyanophyceae</taxon>
        <taxon>Leptolyngbyales</taxon>
        <taxon>Leptolyngbyaceae</taxon>
        <taxon>Phormidesmis</taxon>
    </lineage>
</organism>
<reference evidence="2 3" key="1">
    <citation type="submission" date="2015-09" db="EMBL/GenBank/DDBJ databases">
        <title>Identification and resolution of microdiversity through metagenomic sequencing of parallel consortia.</title>
        <authorList>
            <person name="Nelson W.C."/>
            <person name="Romine M.F."/>
            <person name="Lindemann S.R."/>
        </authorList>
    </citation>
    <scope>NUCLEOTIDE SEQUENCE [LARGE SCALE GENOMIC DNA]</scope>
    <source>
        <strain evidence="2">Ana</strain>
    </source>
</reference>
<keyword evidence="1" id="KW-0472">Membrane</keyword>
<comment type="caution">
    <text evidence="2">The sequence shown here is derived from an EMBL/GenBank/DDBJ whole genome shotgun (WGS) entry which is preliminary data.</text>
</comment>
<dbReference type="AlphaFoldDB" id="A0A0P7YMJ3"/>
<feature type="transmembrane region" description="Helical" evidence="1">
    <location>
        <begin position="12"/>
        <end position="34"/>
    </location>
</feature>
<dbReference type="EMBL" id="LJZR01000097">
    <property type="protein sequence ID" value="KPQ31540.1"/>
    <property type="molecule type" value="Genomic_DNA"/>
</dbReference>
<sequence length="163" mass="18979">MKHSVLNLDQRLLKLTVCSWCVLLTVGLAVKLVLPIPTVTLLLDRSYCDPDQWQKISQEYARLYRQHQHQRLRLEKVVFFSNLSQTNYKKPPHPNVVELLTTYGQFDQQRQTTLEETYSNTTVLSCHKPLSLKQEVAVTPNYQFLLNRFSEGDVFFATFSEAT</sequence>
<accession>A0A0P7YMJ3</accession>
<keyword evidence="1" id="KW-0812">Transmembrane</keyword>
<evidence type="ECO:0000256" key="1">
    <source>
        <dbReference type="SAM" id="Phobius"/>
    </source>
</evidence>